<dbReference type="Proteomes" id="UP000608662">
    <property type="component" value="Unassembled WGS sequence"/>
</dbReference>
<evidence type="ECO:0000313" key="2">
    <source>
        <dbReference type="Proteomes" id="UP000608662"/>
    </source>
</evidence>
<name>A0A847UE84_9EURY</name>
<organism evidence="1 2">
    <name type="scientific">Halomicrobium mukohataei</name>
    <dbReference type="NCBI Taxonomy" id="57705"/>
    <lineage>
        <taxon>Archaea</taxon>
        <taxon>Methanobacteriati</taxon>
        <taxon>Methanobacteriota</taxon>
        <taxon>Stenosarchaea group</taxon>
        <taxon>Halobacteria</taxon>
        <taxon>Halobacteriales</taxon>
        <taxon>Haloarculaceae</taxon>
        <taxon>Halomicrobium</taxon>
    </lineage>
</organism>
<dbReference type="RefSeq" id="WP_170093228.1">
    <property type="nucleotide sequence ID" value="NZ_WOYG01000001.1"/>
</dbReference>
<dbReference type="EMBL" id="WOYG01000001">
    <property type="protein sequence ID" value="NLV09351.1"/>
    <property type="molecule type" value="Genomic_DNA"/>
</dbReference>
<comment type="caution">
    <text evidence="1">The sequence shown here is derived from an EMBL/GenBank/DDBJ whole genome shotgun (WGS) entry which is preliminary data.</text>
</comment>
<sequence length="90" mass="9909">MNVSKSSAYTVQQWAEAAFWVLLVLLMVRAAYDALQPPETDETTDHPDYTHLSALDLETLNDGEGRRIVTADGDTLRLEGEPVEEGDSDG</sequence>
<evidence type="ECO:0000313" key="1">
    <source>
        <dbReference type="EMBL" id="NLV09351.1"/>
    </source>
</evidence>
<protein>
    <submittedName>
        <fullName evidence="1">Uncharacterized protein</fullName>
    </submittedName>
</protein>
<gene>
    <name evidence="1" type="ORF">GOC74_05330</name>
</gene>
<proteinExistence type="predicted"/>
<reference evidence="1" key="1">
    <citation type="submission" date="2019-12" db="EMBL/GenBank/DDBJ databases">
        <title>Whole-genome sequence of Halomicrobium mukohataei pws1.</title>
        <authorList>
            <person name="Verma D.K."/>
            <person name="Gopal K."/>
            <person name="Prasad E.S."/>
        </authorList>
    </citation>
    <scope>NUCLEOTIDE SEQUENCE</scope>
    <source>
        <strain evidence="1">Pws1</strain>
    </source>
</reference>
<accession>A0A847UE84</accession>
<dbReference type="AlphaFoldDB" id="A0A847UE84"/>